<evidence type="ECO:0000313" key="3">
    <source>
        <dbReference type="Proteomes" id="UP000051296"/>
    </source>
</evidence>
<dbReference type="eggNOG" id="COG5506">
    <property type="taxonomic scope" value="Bacteria"/>
</dbReference>
<dbReference type="FunCoup" id="A0A0R2FW21">
    <property type="interactions" value="10"/>
</dbReference>
<sequence length="146" mass="16434">MTEMDPHVQNALYGTPKLNPDEQRHYLGNFRERVCALQMKATPLNQAMQKAWQTALAQYPSATLYLNGQLPDEELTTFMQLANQAKRPFTLVEDPAYAKAAVAAVLVAPRAVHVKAVDLAEQVKSVETDEQATSETKPWYKRLFDV</sequence>
<dbReference type="PATRIC" id="fig|1123500.6.peg.874"/>
<dbReference type="RefSeq" id="WP_022791338.1">
    <property type="nucleotide sequence ID" value="NZ_ATUU01000002.1"/>
</dbReference>
<dbReference type="InParanoid" id="A0A0R2FW21"/>
<dbReference type="Gene3D" id="3.30.1330.30">
    <property type="match status" value="1"/>
</dbReference>
<gene>
    <name evidence="2" type="ORF">IV68_GL000868</name>
</gene>
<organism evidence="2 3">
    <name type="scientific">Weissella halotolerans DSM 20190</name>
    <dbReference type="NCBI Taxonomy" id="1123500"/>
    <lineage>
        <taxon>Bacteria</taxon>
        <taxon>Bacillati</taxon>
        <taxon>Bacillota</taxon>
        <taxon>Bacilli</taxon>
        <taxon>Lactobacillales</taxon>
        <taxon>Lactobacillaceae</taxon>
        <taxon>Weissella</taxon>
    </lineage>
</organism>
<evidence type="ECO:0000313" key="2">
    <source>
        <dbReference type="EMBL" id="KRN32513.1"/>
    </source>
</evidence>
<reference evidence="2 3" key="1">
    <citation type="journal article" date="2015" name="Genome Announc.">
        <title>Expanding the biotechnology potential of lactobacilli through comparative genomics of 213 strains and associated genera.</title>
        <authorList>
            <person name="Sun Z."/>
            <person name="Harris H.M."/>
            <person name="McCann A."/>
            <person name="Guo C."/>
            <person name="Argimon S."/>
            <person name="Zhang W."/>
            <person name="Yang X."/>
            <person name="Jeffery I.B."/>
            <person name="Cooney J.C."/>
            <person name="Kagawa T.F."/>
            <person name="Liu W."/>
            <person name="Song Y."/>
            <person name="Salvetti E."/>
            <person name="Wrobel A."/>
            <person name="Rasinkangas P."/>
            <person name="Parkhill J."/>
            <person name="Rea M.C."/>
            <person name="O'Sullivan O."/>
            <person name="Ritari J."/>
            <person name="Douillard F.P."/>
            <person name="Paul Ross R."/>
            <person name="Yang R."/>
            <person name="Briner A.E."/>
            <person name="Felis G.E."/>
            <person name="de Vos W.M."/>
            <person name="Barrangou R."/>
            <person name="Klaenhammer T.R."/>
            <person name="Caufield P.W."/>
            <person name="Cui Y."/>
            <person name="Zhang H."/>
            <person name="O'Toole P.W."/>
        </authorList>
    </citation>
    <scope>NUCLEOTIDE SEQUENCE [LARGE SCALE GENOMIC DNA]</scope>
    <source>
        <strain evidence="2 3">DSM 20190</strain>
    </source>
</reference>
<name>A0A0R2FW21_9LACO</name>
<evidence type="ECO:0008006" key="4">
    <source>
        <dbReference type="Google" id="ProtNLM"/>
    </source>
</evidence>
<keyword evidence="3" id="KW-1185">Reference proteome</keyword>
<dbReference type="AlphaFoldDB" id="A0A0R2FW21"/>
<accession>A0A0R2FW21</accession>
<dbReference type="InterPro" id="IPR029064">
    <property type="entry name" value="Ribosomal_eL30-like_sf"/>
</dbReference>
<dbReference type="Pfam" id="PF07997">
    <property type="entry name" value="DUF1694"/>
    <property type="match status" value="1"/>
</dbReference>
<evidence type="ECO:0000256" key="1">
    <source>
        <dbReference type="SAM" id="MobiDB-lite"/>
    </source>
</evidence>
<feature type="region of interest" description="Disordered" evidence="1">
    <location>
        <begin position="1"/>
        <end position="20"/>
    </location>
</feature>
<comment type="caution">
    <text evidence="2">The sequence shown here is derived from an EMBL/GenBank/DDBJ whole genome shotgun (WGS) entry which is preliminary data.</text>
</comment>
<dbReference type="InterPro" id="IPR012543">
    <property type="entry name" value="DUF1694"/>
</dbReference>
<protein>
    <recommendedName>
        <fullName evidence="4">DUF1694 domain-containing protein</fullName>
    </recommendedName>
</protein>
<dbReference type="EMBL" id="JQAX01000002">
    <property type="protein sequence ID" value="KRN32513.1"/>
    <property type="molecule type" value="Genomic_DNA"/>
</dbReference>
<dbReference type="PIRSF" id="PIRSF034303">
    <property type="entry name" value="DUF1694"/>
    <property type="match status" value="1"/>
</dbReference>
<dbReference type="SUPFAM" id="SSF160515">
    <property type="entry name" value="YueI-like"/>
    <property type="match status" value="1"/>
</dbReference>
<proteinExistence type="predicted"/>
<dbReference type="OrthoDB" id="95278at2"/>
<dbReference type="STRING" id="1123500.GCA_000420365_00553"/>
<dbReference type="Proteomes" id="UP000051296">
    <property type="component" value="Unassembled WGS sequence"/>
</dbReference>